<accession>A0A2P2MAN6</accession>
<reference evidence="2" key="1">
    <citation type="submission" date="2018-02" db="EMBL/GenBank/DDBJ databases">
        <title>Rhizophora mucronata_Transcriptome.</title>
        <authorList>
            <person name="Meera S.P."/>
            <person name="Sreeshan A."/>
            <person name="Augustine A."/>
        </authorList>
    </citation>
    <scope>NUCLEOTIDE SEQUENCE</scope>
    <source>
        <tissue evidence="2">Leaf</tissue>
    </source>
</reference>
<keyword evidence="1" id="KW-1133">Transmembrane helix</keyword>
<feature type="transmembrane region" description="Helical" evidence="1">
    <location>
        <begin position="74"/>
        <end position="95"/>
    </location>
</feature>
<organism evidence="2">
    <name type="scientific">Rhizophora mucronata</name>
    <name type="common">Asiatic mangrove</name>
    <dbReference type="NCBI Taxonomy" id="61149"/>
    <lineage>
        <taxon>Eukaryota</taxon>
        <taxon>Viridiplantae</taxon>
        <taxon>Streptophyta</taxon>
        <taxon>Embryophyta</taxon>
        <taxon>Tracheophyta</taxon>
        <taxon>Spermatophyta</taxon>
        <taxon>Magnoliopsida</taxon>
        <taxon>eudicotyledons</taxon>
        <taxon>Gunneridae</taxon>
        <taxon>Pentapetalae</taxon>
        <taxon>rosids</taxon>
        <taxon>fabids</taxon>
        <taxon>Malpighiales</taxon>
        <taxon>Rhizophoraceae</taxon>
        <taxon>Rhizophora</taxon>
    </lineage>
</organism>
<dbReference type="AlphaFoldDB" id="A0A2P2MAN6"/>
<proteinExistence type="predicted"/>
<name>A0A2P2MAN6_RHIMU</name>
<sequence length="96" mass="11452">MPIQLHCKIPLPQRITMFSSSGIPLFFFYLFFIYFVFFGYKRVICNYFILVGKKEGSKDWFLLRCVFLLGKEDVIAQIMCLLFAFCMSLFFWRALS</sequence>
<keyword evidence="1" id="KW-0472">Membrane</keyword>
<evidence type="ECO:0000313" key="2">
    <source>
        <dbReference type="EMBL" id="MBX27279.1"/>
    </source>
</evidence>
<feature type="transmembrane region" description="Helical" evidence="1">
    <location>
        <begin position="21"/>
        <end position="40"/>
    </location>
</feature>
<protein>
    <submittedName>
        <fullName evidence="2">Uncharacterized protein</fullName>
    </submittedName>
</protein>
<keyword evidence="1" id="KW-0812">Transmembrane</keyword>
<evidence type="ECO:0000256" key="1">
    <source>
        <dbReference type="SAM" id="Phobius"/>
    </source>
</evidence>
<dbReference type="EMBL" id="GGEC01046795">
    <property type="protein sequence ID" value="MBX27279.1"/>
    <property type="molecule type" value="Transcribed_RNA"/>
</dbReference>